<gene>
    <name evidence="2" type="ORF">CCMP2556_LOCUS28177</name>
</gene>
<dbReference type="EMBL" id="CAXAMN010021068">
    <property type="protein sequence ID" value="CAK9057026.1"/>
    <property type="molecule type" value="Genomic_DNA"/>
</dbReference>
<keyword evidence="3" id="KW-1185">Reference proteome</keyword>
<feature type="transmembrane region" description="Helical" evidence="1">
    <location>
        <begin position="302"/>
        <end position="331"/>
    </location>
</feature>
<accession>A0ABP0N047</accession>
<name>A0ABP0N047_9DINO</name>
<evidence type="ECO:0000313" key="3">
    <source>
        <dbReference type="Proteomes" id="UP001642484"/>
    </source>
</evidence>
<evidence type="ECO:0000313" key="2">
    <source>
        <dbReference type="EMBL" id="CAK9057026.1"/>
    </source>
</evidence>
<sequence length="374" mass="41877">MLVVWDQTLFTKLWCIFELTIKARSSNGPAIHFIPVWVPVWTIWWAGVTTLASVPLALWKTFPLELDPMARFISLFQIYLGPPYTYIAISTLFSAFCIWKIDSHQTMLEQMECFDWRDATCTLETDRIVIKKHIFTLFDEALEPPLSVALDAADVLGPEVGDREGTHLPLMGSSLDDHIRRITSYPTQEEVLEQFNAYVRGPLRDRVIALLGRPECMSFKLILVACLPAWFSGLVSVLGCDGQPDCATAANNLRFASVAEYTATNVVMTLFFWPIACVTPYPAMMWVNQRVSGMVTGFGPRLVVGSFLCTILSLLLFGLMSVLSAMFVVGVSTSSPSLLLGFATGFLLEYWVLWFLVLKKGSNDLTQRSLSRQA</sequence>
<keyword evidence="1" id="KW-0812">Transmembrane</keyword>
<comment type="caution">
    <text evidence="2">The sequence shown here is derived from an EMBL/GenBank/DDBJ whole genome shotgun (WGS) entry which is preliminary data.</text>
</comment>
<evidence type="ECO:0000256" key="1">
    <source>
        <dbReference type="SAM" id="Phobius"/>
    </source>
</evidence>
<keyword evidence="1" id="KW-1133">Transmembrane helix</keyword>
<reference evidence="2 3" key="1">
    <citation type="submission" date="2024-02" db="EMBL/GenBank/DDBJ databases">
        <authorList>
            <person name="Chen Y."/>
            <person name="Shah S."/>
            <person name="Dougan E. K."/>
            <person name="Thang M."/>
            <person name="Chan C."/>
        </authorList>
    </citation>
    <scope>NUCLEOTIDE SEQUENCE [LARGE SCALE GENOMIC DNA]</scope>
</reference>
<dbReference type="Proteomes" id="UP001642484">
    <property type="component" value="Unassembled WGS sequence"/>
</dbReference>
<proteinExistence type="predicted"/>
<feature type="transmembrane region" description="Helical" evidence="1">
    <location>
        <begin position="337"/>
        <end position="358"/>
    </location>
</feature>
<organism evidence="2 3">
    <name type="scientific">Durusdinium trenchii</name>
    <dbReference type="NCBI Taxonomy" id="1381693"/>
    <lineage>
        <taxon>Eukaryota</taxon>
        <taxon>Sar</taxon>
        <taxon>Alveolata</taxon>
        <taxon>Dinophyceae</taxon>
        <taxon>Suessiales</taxon>
        <taxon>Symbiodiniaceae</taxon>
        <taxon>Durusdinium</taxon>
    </lineage>
</organism>
<protein>
    <submittedName>
        <fullName evidence="2">Uncharacterized protein</fullName>
    </submittedName>
</protein>
<feature type="transmembrane region" description="Helical" evidence="1">
    <location>
        <begin position="78"/>
        <end position="99"/>
    </location>
</feature>
<feature type="transmembrane region" description="Helical" evidence="1">
    <location>
        <begin position="34"/>
        <end position="58"/>
    </location>
</feature>
<feature type="transmembrane region" description="Helical" evidence="1">
    <location>
        <begin position="258"/>
        <end position="281"/>
    </location>
</feature>
<feature type="transmembrane region" description="Helical" evidence="1">
    <location>
        <begin position="221"/>
        <end position="238"/>
    </location>
</feature>
<keyword evidence="1" id="KW-0472">Membrane</keyword>